<dbReference type="InterPro" id="IPR032675">
    <property type="entry name" value="LRR_dom_sf"/>
</dbReference>
<accession>A0A397V4X0</accession>
<dbReference type="EMBL" id="QKWP01000679">
    <property type="protein sequence ID" value="RIB16397.1"/>
    <property type="molecule type" value="Genomic_DNA"/>
</dbReference>
<dbReference type="Proteomes" id="UP000266673">
    <property type="component" value="Unassembled WGS sequence"/>
</dbReference>
<dbReference type="SUPFAM" id="SSF52047">
    <property type="entry name" value="RNI-like"/>
    <property type="match status" value="1"/>
</dbReference>
<name>A0A397V4X0_9GLOM</name>
<dbReference type="AlphaFoldDB" id="A0A397V4X0"/>
<dbReference type="OrthoDB" id="120976at2759"/>
<dbReference type="Pfam" id="PF13516">
    <property type="entry name" value="LRR_6"/>
    <property type="match status" value="2"/>
</dbReference>
<dbReference type="STRING" id="44941.A0A397V4X0"/>
<keyword evidence="2" id="KW-1185">Reference proteome</keyword>
<evidence type="ECO:0000313" key="2">
    <source>
        <dbReference type="Proteomes" id="UP000266673"/>
    </source>
</evidence>
<gene>
    <name evidence="1" type="ORF">C2G38_2190076</name>
</gene>
<reference evidence="1 2" key="1">
    <citation type="submission" date="2018-06" db="EMBL/GenBank/DDBJ databases">
        <title>Comparative genomics reveals the genomic features of Rhizophagus irregularis, R. cerebriforme, R. diaphanum and Gigaspora rosea, and their symbiotic lifestyle signature.</title>
        <authorList>
            <person name="Morin E."/>
            <person name="San Clemente H."/>
            <person name="Chen E.C.H."/>
            <person name="De La Providencia I."/>
            <person name="Hainaut M."/>
            <person name="Kuo A."/>
            <person name="Kohler A."/>
            <person name="Murat C."/>
            <person name="Tang N."/>
            <person name="Roy S."/>
            <person name="Loubradou J."/>
            <person name="Henrissat B."/>
            <person name="Grigoriev I.V."/>
            <person name="Corradi N."/>
            <person name="Roux C."/>
            <person name="Martin F.M."/>
        </authorList>
    </citation>
    <scope>NUCLEOTIDE SEQUENCE [LARGE SCALE GENOMIC DNA]</scope>
    <source>
        <strain evidence="1 2">DAOM 194757</strain>
    </source>
</reference>
<evidence type="ECO:0000313" key="1">
    <source>
        <dbReference type="EMBL" id="RIB16397.1"/>
    </source>
</evidence>
<proteinExistence type="predicted"/>
<sequence>MTTKIIEKLLNDYIELFNDEKDFNIILTPPLVLVNPSSFQNLESALDNLNRKEWPKFKSINFINFPNREEELDDIIYCKIFLMDLTDFINVTNSGIMHLAGAKSLTFLSLSGTKLTDVGMSVFNVMKFVKKLKYLNVGYTRVTDKGVKELRVNIFSTHARHSHNQI</sequence>
<dbReference type="Gene3D" id="3.80.10.10">
    <property type="entry name" value="Ribonuclease Inhibitor"/>
    <property type="match status" value="1"/>
</dbReference>
<comment type="caution">
    <text evidence="1">The sequence shown here is derived from an EMBL/GenBank/DDBJ whole genome shotgun (WGS) entry which is preliminary data.</text>
</comment>
<protein>
    <submittedName>
        <fullName evidence="1">Uncharacterized protein</fullName>
    </submittedName>
</protein>
<organism evidence="1 2">
    <name type="scientific">Gigaspora rosea</name>
    <dbReference type="NCBI Taxonomy" id="44941"/>
    <lineage>
        <taxon>Eukaryota</taxon>
        <taxon>Fungi</taxon>
        <taxon>Fungi incertae sedis</taxon>
        <taxon>Mucoromycota</taxon>
        <taxon>Glomeromycotina</taxon>
        <taxon>Glomeromycetes</taxon>
        <taxon>Diversisporales</taxon>
        <taxon>Gigasporaceae</taxon>
        <taxon>Gigaspora</taxon>
    </lineage>
</organism>
<dbReference type="InterPro" id="IPR001611">
    <property type="entry name" value="Leu-rich_rpt"/>
</dbReference>